<organism evidence="3 4">
    <name type="scientific">Polystyrenella longa</name>
    <dbReference type="NCBI Taxonomy" id="2528007"/>
    <lineage>
        <taxon>Bacteria</taxon>
        <taxon>Pseudomonadati</taxon>
        <taxon>Planctomycetota</taxon>
        <taxon>Planctomycetia</taxon>
        <taxon>Planctomycetales</taxon>
        <taxon>Planctomycetaceae</taxon>
        <taxon>Polystyrenella</taxon>
    </lineage>
</organism>
<feature type="transmembrane region" description="Helical" evidence="1">
    <location>
        <begin position="6"/>
        <end position="25"/>
    </location>
</feature>
<dbReference type="InterPro" id="IPR002541">
    <property type="entry name" value="Cyt_c_assembly"/>
</dbReference>
<dbReference type="KEGG" id="plon:Pla110_26400"/>
<feature type="transmembrane region" description="Helical" evidence="1">
    <location>
        <begin position="256"/>
        <end position="275"/>
    </location>
</feature>
<accession>A0A518CNY4</accession>
<dbReference type="Pfam" id="PF01578">
    <property type="entry name" value="Cytochrom_C_asm"/>
    <property type="match status" value="1"/>
</dbReference>
<feature type="transmembrane region" description="Helical" evidence="1">
    <location>
        <begin position="135"/>
        <end position="157"/>
    </location>
</feature>
<dbReference type="OrthoDB" id="257620at2"/>
<name>A0A518CNY4_9PLAN</name>
<feature type="transmembrane region" description="Helical" evidence="1">
    <location>
        <begin position="183"/>
        <end position="204"/>
    </location>
</feature>
<dbReference type="Proteomes" id="UP000317178">
    <property type="component" value="Chromosome"/>
</dbReference>
<feature type="transmembrane region" description="Helical" evidence="1">
    <location>
        <begin position="67"/>
        <end position="86"/>
    </location>
</feature>
<feature type="transmembrane region" description="Helical" evidence="1">
    <location>
        <begin position="98"/>
        <end position="115"/>
    </location>
</feature>
<feature type="transmembrane region" description="Helical" evidence="1">
    <location>
        <begin position="224"/>
        <end position="244"/>
    </location>
</feature>
<reference evidence="3 4" key="1">
    <citation type="submission" date="2019-02" db="EMBL/GenBank/DDBJ databases">
        <title>Deep-cultivation of Planctomycetes and their phenomic and genomic characterization uncovers novel biology.</title>
        <authorList>
            <person name="Wiegand S."/>
            <person name="Jogler M."/>
            <person name="Boedeker C."/>
            <person name="Pinto D."/>
            <person name="Vollmers J."/>
            <person name="Rivas-Marin E."/>
            <person name="Kohn T."/>
            <person name="Peeters S.H."/>
            <person name="Heuer A."/>
            <person name="Rast P."/>
            <person name="Oberbeckmann S."/>
            <person name="Bunk B."/>
            <person name="Jeske O."/>
            <person name="Meyerdierks A."/>
            <person name="Storesund J.E."/>
            <person name="Kallscheuer N."/>
            <person name="Luecker S."/>
            <person name="Lage O.M."/>
            <person name="Pohl T."/>
            <person name="Merkel B.J."/>
            <person name="Hornburger P."/>
            <person name="Mueller R.-W."/>
            <person name="Bruemmer F."/>
            <person name="Labrenz M."/>
            <person name="Spormann A.M."/>
            <person name="Op den Camp H."/>
            <person name="Overmann J."/>
            <person name="Amann R."/>
            <person name="Jetten M.S.M."/>
            <person name="Mascher T."/>
            <person name="Medema M.H."/>
            <person name="Devos D.P."/>
            <person name="Kaster A.-K."/>
            <person name="Ovreas L."/>
            <person name="Rohde M."/>
            <person name="Galperin M.Y."/>
            <person name="Jogler C."/>
        </authorList>
    </citation>
    <scope>NUCLEOTIDE SEQUENCE [LARGE SCALE GENOMIC DNA]</scope>
    <source>
        <strain evidence="3 4">Pla110</strain>
    </source>
</reference>
<evidence type="ECO:0000313" key="4">
    <source>
        <dbReference type="Proteomes" id="UP000317178"/>
    </source>
</evidence>
<gene>
    <name evidence="3" type="ORF">Pla110_26400</name>
</gene>
<evidence type="ECO:0000313" key="3">
    <source>
        <dbReference type="EMBL" id="QDU80904.1"/>
    </source>
</evidence>
<keyword evidence="4" id="KW-1185">Reference proteome</keyword>
<keyword evidence="1" id="KW-0812">Transmembrane</keyword>
<sequence>MPDIANVTVVCFLASYIVALAGEFFRLNNSSRWLRGVVMFYSCAGFLAHSTYLIVRSNQHGLPPLVGSAHDWFLVLSWLCVLYYLIRTLRDPQLALGVFLYPFVILLTVSAYFISSDANEMVSEKSDRGWAMLHASFLIFGIGGVLLSFITSLMYLFQHYRLKHKRSIPGGLKVPNLEKLARMNWWSVIVSVPLLTLGLASGFAMTLHVNKSDQAQQLNLTDPVVLTSALIWVVMAIFFVMLLIKPGTKSRQVAWMTIWAGGFLLLTMVGLQILLGGRRDSIDTWHSHISPSVRQSQVHLSSITKPNQIPLSQTGGNR</sequence>
<feature type="domain" description="Cytochrome c assembly protein" evidence="2">
    <location>
        <begin position="73"/>
        <end position="273"/>
    </location>
</feature>
<dbReference type="EMBL" id="CP036281">
    <property type="protein sequence ID" value="QDU80904.1"/>
    <property type="molecule type" value="Genomic_DNA"/>
</dbReference>
<dbReference type="GO" id="GO:0017004">
    <property type="term" value="P:cytochrome complex assembly"/>
    <property type="evidence" value="ECO:0007669"/>
    <property type="project" value="InterPro"/>
</dbReference>
<feature type="transmembrane region" description="Helical" evidence="1">
    <location>
        <begin position="37"/>
        <end position="55"/>
    </location>
</feature>
<keyword evidence="1" id="KW-1133">Transmembrane helix</keyword>
<proteinExistence type="predicted"/>
<protein>
    <submittedName>
        <fullName evidence="3">Cytochrome C assembly protein</fullName>
    </submittedName>
</protein>
<evidence type="ECO:0000256" key="1">
    <source>
        <dbReference type="SAM" id="Phobius"/>
    </source>
</evidence>
<dbReference type="GO" id="GO:0020037">
    <property type="term" value="F:heme binding"/>
    <property type="evidence" value="ECO:0007669"/>
    <property type="project" value="InterPro"/>
</dbReference>
<keyword evidence="1" id="KW-0472">Membrane</keyword>
<evidence type="ECO:0000259" key="2">
    <source>
        <dbReference type="Pfam" id="PF01578"/>
    </source>
</evidence>
<dbReference type="AlphaFoldDB" id="A0A518CNY4"/>
<dbReference type="RefSeq" id="WP_144996134.1">
    <property type="nucleotide sequence ID" value="NZ_CP036281.1"/>
</dbReference>